<reference evidence="15 16" key="1">
    <citation type="journal article" date="2018" name="Sci. Data">
        <title>The draft genome sequence of cork oak.</title>
        <authorList>
            <person name="Ramos A.M."/>
            <person name="Usie A."/>
            <person name="Barbosa P."/>
            <person name="Barros P.M."/>
            <person name="Capote T."/>
            <person name="Chaves I."/>
            <person name="Simoes F."/>
            <person name="Abreu I."/>
            <person name="Carrasquinho I."/>
            <person name="Faro C."/>
            <person name="Guimaraes J.B."/>
            <person name="Mendonca D."/>
            <person name="Nobrega F."/>
            <person name="Rodrigues L."/>
            <person name="Saibo N.J.M."/>
            <person name="Varela M.C."/>
            <person name="Egas C."/>
            <person name="Matos J."/>
            <person name="Miguel C.M."/>
            <person name="Oliveira M.M."/>
            <person name="Ricardo C.P."/>
            <person name="Goncalves S."/>
        </authorList>
    </citation>
    <scope>NUCLEOTIDE SEQUENCE [LARGE SCALE GENOMIC DNA]</scope>
    <source>
        <strain evidence="16">cv. HL8</strain>
    </source>
</reference>
<dbReference type="FunFam" id="3.80.10.10:FF:000041">
    <property type="entry name" value="LRR receptor-like serine/threonine-protein kinase ERECTA"/>
    <property type="match status" value="1"/>
</dbReference>
<comment type="caution">
    <text evidence="15">The sequence shown here is derived from an EMBL/GenBank/DDBJ whole genome shotgun (WGS) entry which is preliminary data.</text>
</comment>
<dbReference type="Gene3D" id="3.80.10.10">
    <property type="entry name" value="Ribonuclease Inhibitor"/>
    <property type="match status" value="11"/>
</dbReference>
<dbReference type="GO" id="GO:0005886">
    <property type="term" value="C:plasma membrane"/>
    <property type="evidence" value="ECO:0007669"/>
    <property type="project" value="UniProtKB-SubCell"/>
</dbReference>
<evidence type="ECO:0000313" key="15">
    <source>
        <dbReference type="EMBL" id="KAK7813660.1"/>
    </source>
</evidence>
<dbReference type="SMART" id="SM00369">
    <property type="entry name" value="LRR_TYP"/>
    <property type="match status" value="13"/>
</dbReference>
<dbReference type="EMBL" id="PKMF04001211">
    <property type="protein sequence ID" value="KAK7813660.1"/>
    <property type="molecule type" value="Genomic_DNA"/>
</dbReference>
<keyword evidence="5 13" id="KW-0812">Transmembrane</keyword>
<evidence type="ECO:0000256" key="3">
    <source>
        <dbReference type="ARBA" id="ARBA00022475"/>
    </source>
</evidence>
<dbReference type="InterPro" id="IPR046956">
    <property type="entry name" value="RLP23-like"/>
</dbReference>
<dbReference type="InterPro" id="IPR003591">
    <property type="entry name" value="Leu-rich_rpt_typical-subtyp"/>
</dbReference>
<dbReference type="SUPFAM" id="SSF52058">
    <property type="entry name" value="L domain-like"/>
    <property type="match status" value="5"/>
</dbReference>
<feature type="region of interest" description="Disordered" evidence="12">
    <location>
        <begin position="1650"/>
        <end position="1669"/>
    </location>
</feature>
<evidence type="ECO:0000313" key="16">
    <source>
        <dbReference type="Proteomes" id="UP000237347"/>
    </source>
</evidence>
<dbReference type="InterPro" id="IPR001611">
    <property type="entry name" value="Leu-rich_rpt"/>
</dbReference>
<dbReference type="Proteomes" id="UP000237347">
    <property type="component" value="Unassembled WGS sequence"/>
</dbReference>
<evidence type="ECO:0000256" key="2">
    <source>
        <dbReference type="ARBA" id="ARBA00009592"/>
    </source>
</evidence>
<accession>A0AAW0IGN5</accession>
<feature type="transmembrane region" description="Helical" evidence="13">
    <location>
        <begin position="333"/>
        <end position="354"/>
    </location>
</feature>
<keyword evidence="6" id="KW-0732">Signal</keyword>
<keyword evidence="8 13" id="KW-1133">Transmembrane helix</keyword>
<dbReference type="Pfam" id="PF00560">
    <property type="entry name" value="LRR_1"/>
    <property type="match status" value="8"/>
</dbReference>
<proteinExistence type="inferred from homology"/>
<keyword evidence="4" id="KW-0433">Leucine-rich repeat</keyword>
<dbReference type="PANTHER" id="PTHR48061">
    <property type="entry name" value="LEUCINE-RICH REPEAT RECEPTOR PROTEIN KINASE EMS1-LIKE-RELATED"/>
    <property type="match status" value="1"/>
</dbReference>
<keyword evidence="16" id="KW-1185">Reference proteome</keyword>
<evidence type="ECO:0000256" key="6">
    <source>
        <dbReference type="ARBA" id="ARBA00022729"/>
    </source>
</evidence>
<dbReference type="InterPro" id="IPR032675">
    <property type="entry name" value="LRR_dom_sf"/>
</dbReference>
<protein>
    <submittedName>
        <fullName evidence="15">Receptor-like protein 6</fullName>
    </submittedName>
</protein>
<evidence type="ECO:0000256" key="7">
    <source>
        <dbReference type="ARBA" id="ARBA00022737"/>
    </source>
</evidence>
<dbReference type="PANTHER" id="PTHR48061:SF2">
    <property type="entry name" value="RECEPTOR LIKE PROTEIN 30-LIKE"/>
    <property type="match status" value="1"/>
</dbReference>
<dbReference type="InterPro" id="IPR013210">
    <property type="entry name" value="LRR_N_plant-typ"/>
</dbReference>
<sequence>MFVALLWTRYLDLSFNQLIWQILSFSMAKNLTKINLSYNDLTGGISSTNWIDLSNLFNLDLRSNSLNGSIPVSLFSRPSLQKLHNFPTVDFLVYSMNFTKFLSLSSNNFNGSLQLNKIQQMRNLFHLDLSYISLLIEYNGNNSSLLPSFPQITTLKLSSCKLKVFPDFLRNQSKWKLTILDLSNNQIQRGSPKWIWKLNFVPPSLRGNSWFPHHLPHTWISRGITSTLPYQLALFKQLYWSASKKIIFYLEGNAGRRGGSPFSARIVIDWNFLSAELGFAVGLGIVIGPLMFWKRWRIWYYKNVDDILSSIFPHLYLGKEYVFRVTAPMRIPLFSWLFFIPICSIFLTFSINVVSGQCLDDQKSLLLQFKNSLKFNTTFSTKLVHWNVSRDCCSWEGVTCSNESFSKGHVIGLNLTDESIYVGLDYSSSLFSLQHLQDLSLAYNNFNNSQIPPGFGNLMNLSYLNLSNAGFAGLIPIETSNLERLVTLDLSTVSMLKIENPDLATLVQNFGELKELYLDGVNISASRNEWCQALSSSVPNLRVLSMSNCYLSGSLDSSLLKLQSLSIIRLDNNPLNAPMPEFFANFTNLTSLGLSSCGLNGTIPENIFRILKLQTLDLSYNDLLLGALPEFLPNGSLRSLLLSGIIFSGALPDSIGNLTMLSRLDLSYCNFNGSIPNSLANLTQLIYLDMSHNKFNGQIPSFSMAKNLTEINLSFNDLGGGITSTRWEELINLVNLDLGYNSIEGSIPMSLFSHPSIQKLRLSNNKFSGGLREFNGSSYPLDTLDLSSNNLEGPFPVSVISLPGIKSLSFSYNKFNGSFQLDAIQQLRNLSSLDLSYNKMSVKYSGTASSLPFPQFSTFKLASCNLSTFPDFLKNQSKLTILDLSKNEIYGEIPDWIWKFNNLMYLNLSHNHLVTRQEPLPNLPARLSILDLHSNKLQGQLPHLPPLVTYLDFSMNNFSSVIPTSIGISLNSTIFLSLSSNKFHGEIPQSLCNGTYLLAPMRISHFSWLFFIPRCSIFLSFCIFVVSDHCLEDQKSLLLQFKNGLNFTTTLSTKLVHWNEASDCCSWEGVTCSKGRVIGLNLTKESIYGELVNSSTLFSLQHLQDLSLAYNNFSNSRIPAGFGNLMNLSYLNLSNAGFSGQLPIEISNLKRLVTLDLSTSSLLSFSMLKLENPNLAKLVQNLSEIKELYLDGVNISAPGNEWCQALSSSLPNLSVLSMSSCSLSGPLHSSFQELQSLSVILLHNNNFSAAPVPEFFANFRNLTSLRLSSCGLNGQFPEKIFQVPTLQTLDLSDNKQLSGTLQGFHSNGSLRSLVLSRTNFSGTLPDSIGNLKMLSRIDLSNCSFLGSIPSSMANLVQLFYLDMSSNNFTGPIPSLSMAKKLTQLNISHNNLTGQINFTHWKDLTNVVNLDLRFNSLNGSIPVSLFSLPSLRNLQLSNNQFSSLHNESSNSSSSVLDTLDLSSNKLKGPIPMSLFELQGLKFLSLSSNNFDGSLQLNEIQQLTNLSNLDLSYNNLSIEYNGTNSSSSSFPQMATLKLVSCKLKTFPDFLKNQSKLTILDLSNNQIKQGIPNWIWKLSNLHYLNLSYNYLVMTLEGPLFNLSTVVVAPLTFWEKGRKWHDDCIDKILLVIFPMLGLSYTGCYNTKVEEDEDIGDENTEDCEDNGDEDEMESEEFGGRYCVFCSKLDISRKRVIHDPQCTCHNSPLISASSSTYFIVTSS</sequence>
<evidence type="ECO:0000259" key="14">
    <source>
        <dbReference type="Pfam" id="PF08263"/>
    </source>
</evidence>
<dbReference type="Pfam" id="PF13855">
    <property type="entry name" value="LRR_8"/>
    <property type="match status" value="3"/>
</dbReference>
<comment type="subcellular location">
    <subcellularLocation>
        <location evidence="1">Cell membrane</location>
        <topology evidence="1">Single-pass type I membrane protein</topology>
    </subcellularLocation>
</comment>
<keyword evidence="7" id="KW-0677">Repeat</keyword>
<evidence type="ECO:0000256" key="5">
    <source>
        <dbReference type="ARBA" id="ARBA00022692"/>
    </source>
</evidence>
<dbReference type="PROSITE" id="PS51450">
    <property type="entry name" value="LRR"/>
    <property type="match status" value="3"/>
</dbReference>
<feature type="domain" description="Leucine-rich repeat-containing N-terminal plant-type" evidence="14">
    <location>
        <begin position="360"/>
        <end position="401"/>
    </location>
</feature>
<evidence type="ECO:0000256" key="8">
    <source>
        <dbReference type="ARBA" id="ARBA00022989"/>
    </source>
</evidence>
<keyword evidence="11" id="KW-0325">Glycoprotein</keyword>
<name>A0AAW0IGN5_QUESU</name>
<dbReference type="SUPFAM" id="SSF52047">
    <property type="entry name" value="RNI-like"/>
    <property type="match status" value="1"/>
</dbReference>
<evidence type="ECO:0000256" key="12">
    <source>
        <dbReference type="SAM" id="MobiDB-lite"/>
    </source>
</evidence>
<dbReference type="Pfam" id="PF08263">
    <property type="entry name" value="LRRNT_2"/>
    <property type="match status" value="2"/>
</dbReference>
<evidence type="ECO:0000256" key="9">
    <source>
        <dbReference type="ARBA" id="ARBA00023136"/>
    </source>
</evidence>
<evidence type="ECO:0000256" key="4">
    <source>
        <dbReference type="ARBA" id="ARBA00022614"/>
    </source>
</evidence>
<organism evidence="15 16">
    <name type="scientific">Quercus suber</name>
    <name type="common">Cork oak</name>
    <dbReference type="NCBI Taxonomy" id="58331"/>
    <lineage>
        <taxon>Eukaryota</taxon>
        <taxon>Viridiplantae</taxon>
        <taxon>Streptophyta</taxon>
        <taxon>Embryophyta</taxon>
        <taxon>Tracheophyta</taxon>
        <taxon>Spermatophyta</taxon>
        <taxon>Magnoliopsida</taxon>
        <taxon>eudicotyledons</taxon>
        <taxon>Gunneridae</taxon>
        <taxon>Pentapetalae</taxon>
        <taxon>rosids</taxon>
        <taxon>fabids</taxon>
        <taxon>Fagales</taxon>
        <taxon>Fagaceae</taxon>
        <taxon>Quercus</taxon>
    </lineage>
</organism>
<keyword evidence="3" id="KW-1003">Cell membrane</keyword>
<evidence type="ECO:0000256" key="1">
    <source>
        <dbReference type="ARBA" id="ARBA00004251"/>
    </source>
</evidence>
<dbReference type="FunFam" id="3.80.10.10:FF:000095">
    <property type="entry name" value="LRR receptor-like serine/threonine-protein kinase GSO1"/>
    <property type="match status" value="1"/>
</dbReference>
<evidence type="ECO:0000256" key="11">
    <source>
        <dbReference type="ARBA" id="ARBA00023180"/>
    </source>
</evidence>
<keyword evidence="10" id="KW-0675">Receptor</keyword>
<feature type="domain" description="Leucine-rich repeat-containing N-terminal plant-type" evidence="14">
    <location>
        <begin position="1032"/>
        <end position="1073"/>
    </location>
</feature>
<evidence type="ECO:0000256" key="10">
    <source>
        <dbReference type="ARBA" id="ARBA00023170"/>
    </source>
</evidence>
<evidence type="ECO:0000256" key="13">
    <source>
        <dbReference type="SAM" id="Phobius"/>
    </source>
</evidence>
<feature type="transmembrane region" description="Helical" evidence="13">
    <location>
        <begin position="270"/>
        <end position="293"/>
    </location>
</feature>
<gene>
    <name evidence="15" type="primary">RLP6_7</name>
    <name evidence="15" type="ORF">CFP56_004601</name>
</gene>
<comment type="similarity">
    <text evidence="2">Belongs to the RLP family.</text>
</comment>
<keyword evidence="9 13" id="KW-0472">Membrane</keyword>